<keyword evidence="4 6" id="KW-1133">Transmembrane helix</keyword>
<feature type="transmembrane region" description="Helical" evidence="6">
    <location>
        <begin position="177"/>
        <end position="196"/>
    </location>
</feature>
<evidence type="ECO:0000256" key="1">
    <source>
        <dbReference type="ARBA" id="ARBA00004651"/>
    </source>
</evidence>
<dbReference type="InterPro" id="IPR000620">
    <property type="entry name" value="EamA_dom"/>
</dbReference>
<name>A0A518B6I4_9BACT</name>
<evidence type="ECO:0000259" key="7">
    <source>
        <dbReference type="Pfam" id="PF00892"/>
    </source>
</evidence>
<dbReference type="RefSeq" id="WP_145259455.1">
    <property type="nucleotide sequence ID" value="NZ_CP036279.1"/>
</dbReference>
<evidence type="ECO:0000313" key="9">
    <source>
        <dbReference type="Proteomes" id="UP000317093"/>
    </source>
</evidence>
<dbReference type="SUPFAM" id="SSF103481">
    <property type="entry name" value="Multidrug resistance efflux transporter EmrE"/>
    <property type="match status" value="2"/>
</dbReference>
<dbReference type="PANTHER" id="PTHR42920">
    <property type="entry name" value="OS03G0707200 PROTEIN-RELATED"/>
    <property type="match status" value="1"/>
</dbReference>
<dbReference type="EMBL" id="CP036279">
    <property type="protein sequence ID" value="QDU62587.1"/>
    <property type="molecule type" value="Genomic_DNA"/>
</dbReference>
<dbReference type="GO" id="GO:0005886">
    <property type="term" value="C:plasma membrane"/>
    <property type="evidence" value="ECO:0007669"/>
    <property type="project" value="UniProtKB-SubCell"/>
</dbReference>
<organism evidence="8 9">
    <name type="scientific">Kolteria novifilia</name>
    <dbReference type="NCBI Taxonomy" id="2527975"/>
    <lineage>
        <taxon>Bacteria</taxon>
        <taxon>Pseudomonadati</taxon>
        <taxon>Planctomycetota</taxon>
        <taxon>Planctomycetia</taxon>
        <taxon>Kolteriales</taxon>
        <taxon>Kolteriaceae</taxon>
        <taxon>Kolteria</taxon>
    </lineage>
</organism>
<dbReference type="Proteomes" id="UP000317093">
    <property type="component" value="Chromosome"/>
</dbReference>
<protein>
    <submittedName>
        <fullName evidence="8">EamA-like transporter family protein</fullName>
    </submittedName>
</protein>
<gene>
    <name evidence="8" type="ORF">Pan216_34540</name>
</gene>
<feature type="domain" description="EamA" evidence="7">
    <location>
        <begin position="9"/>
        <end position="134"/>
    </location>
</feature>
<sequence>MPISPSARGRLLVLTAAILWSTSGSFVKNIDVPDVAMAAIRALVAGSFMAAWVAMARVRLTWSWLMLPMMLCYMIMNYLFIGAVQRTTAANVIFLQYTAPLWMFLGSVLLLGERADRRSLWCLTAGMIGILVILIGHASELASHGVGLMMGLTSGFFYGSVALFLRGLSSHDTAWLVAMNNLAAGMVLVVVFWVVGGDFAGWGIGGAEFGFLCLFGIAQLGIPYLVFGMGLRTISPQEAGLITLIEPVLNTWLTYVTAGEAPSRSTIVGGAILLLSISLRYLPFKRIASPLWFGKERERTIADSDQ</sequence>
<dbReference type="InterPro" id="IPR037185">
    <property type="entry name" value="EmrE-like"/>
</dbReference>
<feature type="transmembrane region" description="Helical" evidence="6">
    <location>
        <begin position="35"/>
        <end position="55"/>
    </location>
</feature>
<feature type="transmembrane region" description="Helical" evidence="6">
    <location>
        <begin position="119"/>
        <end position="139"/>
    </location>
</feature>
<dbReference type="InterPro" id="IPR051258">
    <property type="entry name" value="Diverse_Substrate_Transporter"/>
</dbReference>
<dbReference type="PANTHER" id="PTHR42920:SF11">
    <property type="entry name" value="INNER MEMBRANE PROTEIN YTFF"/>
    <property type="match status" value="1"/>
</dbReference>
<comment type="subcellular location">
    <subcellularLocation>
        <location evidence="1">Cell membrane</location>
        <topology evidence="1">Multi-pass membrane protein</topology>
    </subcellularLocation>
</comment>
<dbReference type="Pfam" id="PF00892">
    <property type="entry name" value="EamA"/>
    <property type="match status" value="2"/>
</dbReference>
<feature type="transmembrane region" description="Helical" evidence="6">
    <location>
        <begin position="93"/>
        <end position="112"/>
    </location>
</feature>
<accession>A0A518B6I4</accession>
<dbReference type="OrthoDB" id="9814731at2"/>
<feature type="transmembrane region" description="Helical" evidence="6">
    <location>
        <begin position="145"/>
        <end position="165"/>
    </location>
</feature>
<dbReference type="AlphaFoldDB" id="A0A518B6I4"/>
<reference evidence="8 9" key="1">
    <citation type="submission" date="2019-02" db="EMBL/GenBank/DDBJ databases">
        <title>Deep-cultivation of Planctomycetes and their phenomic and genomic characterization uncovers novel biology.</title>
        <authorList>
            <person name="Wiegand S."/>
            <person name="Jogler M."/>
            <person name="Boedeker C."/>
            <person name="Pinto D."/>
            <person name="Vollmers J."/>
            <person name="Rivas-Marin E."/>
            <person name="Kohn T."/>
            <person name="Peeters S.H."/>
            <person name="Heuer A."/>
            <person name="Rast P."/>
            <person name="Oberbeckmann S."/>
            <person name="Bunk B."/>
            <person name="Jeske O."/>
            <person name="Meyerdierks A."/>
            <person name="Storesund J.E."/>
            <person name="Kallscheuer N."/>
            <person name="Luecker S."/>
            <person name="Lage O.M."/>
            <person name="Pohl T."/>
            <person name="Merkel B.J."/>
            <person name="Hornburger P."/>
            <person name="Mueller R.-W."/>
            <person name="Bruemmer F."/>
            <person name="Labrenz M."/>
            <person name="Spormann A.M."/>
            <person name="Op den Camp H."/>
            <person name="Overmann J."/>
            <person name="Amann R."/>
            <person name="Jetten M.S.M."/>
            <person name="Mascher T."/>
            <person name="Medema M.H."/>
            <person name="Devos D.P."/>
            <person name="Kaster A.-K."/>
            <person name="Ovreas L."/>
            <person name="Rohde M."/>
            <person name="Galperin M.Y."/>
            <person name="Jogler C."/>
        </authorList>
    </citation>
    <scope>NUCLEOTIDE SEQUENCE [LARGE SCALE GENOMIC DNA]</scope>
    <source>
        <strain evidence="8 9">Pan216</strain>
    </source>
</reference>
<evidence type="ECO:0000256" key="3">
    <source>
        <dbReference type="ARBA" id="ARBA00022692"/>
    </source>
</evidence>
<keyword evidence="3 6" id="KW-0812">Transmembrane</keyword>
<evidence type="ECO:0000256" key="5">
    <source>
        <dbReference type="ARBA" id="ARBA00023136"/>
    </source>
</evidence>
<evidence type="ECO:0000256" key="6">
    <source>
        <dbReference type="SAM" id="Phobius"/>
    </source>
</evidence>
<evidence type="ECO:0000256" key="2">
    <source>
        <dbReference type="ARBA" id="ARBA00022475"/>
    </source>
</evidence>
<keyword evidence="9" id="KW-1185">Reference proteome</keyword>
<dbReference type="KEGG" id="knv:Pan216_34540"/>
<proteinExistence type="predicted"/>
<evidence type="ECO:0000313" key="8">
    <source>
        <dbReference type="EMBL" id="QDU62587.1"/>
    </source>
</evidence>
<feature type="transmembrane region" description="Helical" evidence="6">
    <location>
        <begin position="202"/>
        <end position="227"/>
    </location>
</feature>
<evidence type="ECO:0000256" key="4">
    <source>
        <dbReference type="ARBA" id="ARBA00022989"/>
    </source>
</evidence>
<feature type="domain" description="EamA" evidence="7">
    <location>
        <begin position="147"/>
        <end position="279"/>
    </location>
</feature>
<keyword evidence="2" id="KW-1003">Cell membrane</keyword>
<feature type="transmembrane region" description="Helical" evidence="6">
    <location>
        <begin position="62"/>
        <end position="81"/>
    </location>
</feature>
<keyword evidence="5 6" id="KW-0472">Membrane</keyword>